<dbReference type="Proteomes" id="UP000555193">
    <property type="component" value="Unassembled WGS sequence"/>
</dbReference>
<evidence type="ECO:0000313" key="4">
    <source>
        <dbReference type="Proteomes" id="UP000555193"/>
    </source>
</evidence>
<dbReference type="Proteomes" id="UP000583639">
    <property type="component" value="Unassembled WGS sequence"/>
</dbReference>
<evidence type="ECO:0000313" key="1">
    <source>
        <dbReference type="EMBL" id="MCG0339601.1"/>
    </source>
</evidence>
<reference evidence="1" key="2">
    <citation type="submission" date="2022-01" db="EMBL/GenBank/DDBJ databases">
        <authorList>
            <person name="Mingchao X."/>
        </authorList>
    </citation>
    <scope>NUCLEOTIDE SEQUENCE</scope>
    <source>
        <strain evidence="1">Bv4372</strain>
    </source>
</reference>
<sequence length="70" mass="8194">MENRRIERYQKFDETCAPFLAEMKNLSDVNGGSLGNVCVETRFRSQFRIVPKAFILFGKDKDVYKKDEDV</sequence>
<evidence type="ECO:0000313" key="5">
    <source>
        <dbReference type="Proteomes" id="UP000583639"/>
    </source>
</evidence>
<proteinExistence type="predicted"/>
<dbReference type="EMBL" id="JABDSI010000116">
    <property type="protein sequence ID" value="NMW40717.1"/>
    <property type="molecule type" value="Genomic_DNA"/>
</dbReference>
<protein>
    <submittedName>
        <fullName evidence="3">Uncharacterized protein</fullName>
    </submittedName>
</protein>
<accession>A0A848QX25</accession>
<dbReference type="EMBL" id="JAKKWZ010000009">
    <property type="protein sequence ID" value="MCG0339601.1"/>
    <property type="molecule type" value="Genomic_DNA"/>
</dbReference>
<comment type="caution">
    <text evidence="3">The sequence shown here is derived from an EMBL/GenBank/DDBJ whole genome shotgun (WGS) entry which is preliminary data.</text>
</comment>
<evidence type="ECO:0000313" key="3">
    <source>
        <dbReference type="EMBL" id="NMW40717.1"/>
    </source>
</evidence>
<dbReference type="EMBL" id="JABDSH010000072">
    <property type="protein sequence ID" value="NMW36215.1"/>
    <property type="molecule type" value="Genomic_DNA"/>
</dbReference>
<dbReference type="RefSeq" id="WP_032934809.1">
    <property type="nucleotide sequence ID" value="NZ_CAXSKM010000032.1"/>
</dbReference>
<gene>
    <name evidence="2" type="ORF">HKQ54_08715</name>
    <name evidence="3" type="ORF">HKQ55_11315</name>
    <name evidence="1" type="ORF">L4X52_06315</name>
</gene>
<evidence type="ECO:0000313" key="2">
    <source>
        <dbReference type="EMBL" id="NMW36215.1"/>
    </source>
</evidence>
<organism evidence="3 5">
    <name type="scientific">Phocaeicola vulgatus</name>
    <name type="common">Bacteroides vulgatus</name>
    <dbReference type="NCBI Taxonomy" id="821"/>
    <lineage>
        <taxon>Bacteria</taxon>
        <taxon>Pseudomonadati</taxon>
        <taxon>Bacteroidota</taxon>
        <taxon>Bacteroidia</taxon>
        <taxon>Bacteroidales</taxon>
        <taxon>Bacteroidaceae</taxon>
        <taxon>Phocaeicola</taxon>
    </lineage>
</organism>
<dbReference type="AlphaFoldDB" id="A0A848QX25"/>
<reference evidence="4 5" key="1">
    <citation type="submission" date="2020-04" db="EMBL/GenBank/DDBJ databases">
        <title>A novel gut-associated lysogenic phage, Bacteroides phage BV01, alters the host transcriptome and bile acid metabolism in Bacteroides vulgatus.</title>
        <authorList>
            <person name="Campbell D.E."/>
            <person name="Ly L."/>
            <person name="Ridlon J.M."/>
            <person name="Hsiao A."/>
            <person name="Degnan P.H."/>
        </authorList>
    </citation>
    <scope>NUCLEOTIDE SEQUENCE [LARGE SCALE GENOMIC DNA]</scope>
    <source>
        <strain evidence="2 4">VPI-4506</strain>
        <strain evidence="3 5">VPI-BV8526</strain>
    </source>
</reference>
<name>A0A848QX25_PHOVU</name>
<dbReference type="Proteomes" id="UP001201179">
    <property type="component" value="Unassembled WGS sequence"/>
</dbReference>